<dbReference type="Proteomes" id="UP000195521">
    <property type="component" value="Unassembled WGS sequence"/>
</dbReference>
<accession>A0A1Y1JHW1</accession>
<dbReference type="OMA" id="YKIIQHE"/>
<dbReference type="GeneID" id="39746735"/>
<proteinExistence type="predicted"/>
<evidence type="ECO:0000313" key="2">
    <source>
        <dbReference type="EMBL" id="GAW80023.1"/>
    </source>
</evidence>
<dbReference type="OrthoDB" id="364143at2759"/>
<comment type="caution">
    <text evidence="2">The sequence shown here is derived from an EMBL/GenBank/DDBJ whole genome shotgun (WGS) entry which is preliminary data.</text>
</comment>
<gene>
    <name evidence="2" type="ORF">PGO_061680</name>
</gene>
<reference evidence="3" key="1">
    <citation type="submission" date="2017-04" db="EMBL/GenBank/DDBJ databases">
        <title>Plasmodium gonderi genome.</title>
        <authorList>
            <person name="Arisue N."/>
            <person name="Honma H."/>
            <person name="Kawai S."/>
            <person name="Tougan T."/>
            <person name="Tanabe K."/>
            <person name="Horii T."/>
        </authorList>
    </citation>
    <scope>NUCLEOTIDE SEQUENCE [LARGE SCALE GENOMIC DNA]</scope>
    <source>
        <strain evidence="3">ATCC 30045</strain>
    </source>
</reference>
<dbReference type="EMBL" id="BDQF01000007">
    <property type="protein sequence ID" value="GAW80023.1"/>
    <property type="molecule type" value="Genomic_DNA"/>
</dbReference>
<sequence>MLCNKNVKLLILRNIILPNKRRNGQCHFYFEYSTNVENKYTEKENKSFNETWKTLIRNDYITRIVNIFEKANDTSAKCGRAIDRNCCCYFVLGAQGVGKRFFIQKSKDIFLKKKHLGGANNQHGFPNSSKLQEGRKNVFFEYDFKDTSEDGMIIPFPMKLHALEEFLKFKLLKEINDDIENKKINLKDIYEQFILREGENTENSIFSKFPFVFKHILNNPQMYDYLNDEDRKNIEMEIKLLETKKYHYENFAAFLNILLLKLNVKCFSKHLNEFSAFLYFLKILAECEEYEYYMKNSKGILTDFSNGLYIYHYFLSLITFLQRTYKYNFCFIFYNFHSFLLSPHPARNFYFFTKWCEQNVAKHNIPIITHSIKNIEMMKSIYIYNNVVLHYISKYTTNLSLNEYSHDMVNIDLNDKEKNNPPPRNDNCSSNVCKKMLKENFPPYEHRRNENDSNHMNRSGEKNMYSQNGVNNKVPGKTPLPLTGKNQHENGNLHNEGIRVNEFPDNNFPHNNFSNNNFPHKNFSHKNFPHNNLPHNLYNAFVEKDLQNYDLIRQNLIEINDLSYDMVRCLIIPNFAKDEKVAKCIYNIIGGNAHLIKTVCKGLYDLNNQFNEIKMWKEIENEKKRNITYDMDEENEANTSNNTIDEIIQHRKFEKQKLFLKNIHEHVLHTFILDFERKIRNFFSLPNIEQMKKNANSIKKDGEKGKGEDYASSQGSKKYIENEIPKKGLTYIQFYFTIFEVIKYFIKKKKVFCKNIINLNNPILLGLIDVHIIHYNYENKYLELSNQFYEVLLLNYIEFKYKQFPLKYKAQYNFNYILNYKIIQHEYNLLESQA</sequence>
<evidence type="ECO:0000313" key="3">
    <source>
        <dbReference type="Proteomes" id="UP000195521"/>
    </source>
</evidence>
<keyword evidence="3" id="KW-1185">Reference proteome</keyword>
<feature type="compositionally biased region" description="Basic and acidic residues" evidence="1">
    <location>
        <begin position="444"/>
        <end position="461"/>
    </location>
</feature>
<dbReference type="RefSeq" id="XP_028542612.1">
    <property type="nucleotide sequence ID" value="XM_028686811.1"/>
</dbReference>
<evidence type="ECO:0000256" key="1">
    <source>
        <dbReference type="SAM" id="MobiDB-lite"/>
    </source>
</evidence>
<feature type="region of interest" description="Disordered" evidence="1">
    <location>
        <begin position="443"/>
        <end position="473"/>
    </location>
</feature>
<dbReference type="AlphaFoldDB" id="A0A1Y1JHW1"/>
<organism evidence="2 3">
    <name type="scientific">Plasmodium gonderi</name>
    <dbReference type="NCBI Taxonomy" id="77519"/>
    <lineage>
        <taxon>Eukaryota</taxon>
        <taxon>Sar</taxon>
        <taxon>Alveolata</taxon>
        <taxon>Apicomplexa</taxon>
        <taxon>Aconoidasida</taxon>
        <taxon>Haemosporida</taxon>
        <taxon>Plasmodiidae</taxon>
        <taxon>Plasmodium</taxon>
        <taxon>Plasmodium (Plasmodium)</taxon>
    </lineage>
</organism>
<protein>
    <submittedName>
        <fullName evidence="2">Uncharacterized protein</fullName>
    </submittedName>
</protein>
<name>A0A1Y1JHW1_PLAGO</name>